<dbReference type="SUPFAM" id="SSF55154">
    <property type="entry name" value="CYTH-like phosphatases"/>
    <property type="match status" value="1"/>
</dbReference>
<dbReference type="GO" id="GO:0050355">
    <property type="term" value="F:inorganic triphosphate phosphatase activity"/>
    <property type="evidence" value="ECO:0007669"/>
    <property type="project" value="InterPro"/>
</dbReference>
<dbReference type="PROSITE" id="PS51708">
    <property type="entry name" value="CHAD"/>
    <property type="match status" value="1"/>
</dbReference>
<dbReference type="SMART" id="SM01118">
    <property type="entry name" value="CYTH"/>
    <property type="match status" value="1"/>
</dbReference>
<feature type="domain" description="CYTH" evidence="1">
    <location>
        <begin position="16"/>
        <end position="216"/>
    </location>
</feature>
<evidence type="ECO:0000259" key="1">
    <source>
        <dbReference type="PROSITE" id="PS51707"/>
    </source>
</evidence>
<evidence type="ECO:0000259" key="2">
    <source>
        <dbReference type="PROSITE" id="PS51708"/>
    </source>
</evidence>
<dbReference type="Gene3D" id="1.40.20.10">
    <property type="entry name" value="CHAD domain"/>
    <property type="match status" value="1"/>
</dbReference>
<proteinExistence type="predicted"/>
<gene>
    <name evidence="3" type="ORF">EYR15_03925</name>
</gene>
<dbReference type="InterPro" id="IPR039013">
    <property type="entry name" value="YgiF"/>
</dbReference>
<comment type="caution">
    <text evidence="3">The sequence shown here is derived from an EMBL/GenBank/DDBJ whole genome shotgun (WGS) entry which is preliminary data.</text>
</comment>
<sequence>MNDIIGPLDAEPEAQDRERELKLDFSRADLPALRRRLASLSGGPRRPSLLTATYFDTAEGDLAKAGVTLRVRRQGRTFKQTIKRGEGAFGLFDRLEIERSAPGSAPKLTVSERQTLEGLLDAPLGEDRLFVPVYVTNVKRAVFQIARGGSQIEAALDDAVVEAGGRRSEFQELELELRAGDERDLFSLARELMTVAPLRVGVLAKSARGDELAKQKGPRTSFKAKAPAVAPGMTVEQGFLAVVADCVAQFRQNENLILEEASEPAIHQARVALRRLRSAFTLFKPIIADARAAGLAEDLKWLAGELGAARDLDVLIEAETKAREGSAAPDSSLPEILCAKREEAYAAAIAALNTSRALDLMLDLTEWTAVGDWRHEPSAAEDRAEDVQAFSGRVLGKRASKLMKRSKGLANLDIETRHEARKEAKKLRYAAEFFGRLYEGGRYDHFTDDLAKLQEQLGALNDIATAREATAGLAKGADDNMAAFAAGMFAGQAEARAPKLLKKAEKRRAKLKKAKPFWT</sequence>
<feature type="domain" description="CHAD" evidence="2">
    <location>
        <begin position="232"/>
        <end position="519"/>
    </location>
</feature>
<dbReference type="GO" id="GO:0046872">
    <property type="term" value="F:metal ion binding"/>
    <property type="evidence" value="ECO:0007669"/>
    <property type="project" value="TreeGrafter"/>
</dbReference>
<name>A0A4Q9GPX3_9HYPH</name>
<protein>
    <submittedName>
        <fullName evidence="3">CHAD domain-containing protein</fullName>
    </submittedName>
</protein>
<keyword evidence="4" id="KW-1185">Reference proteome</keyword>
<dbReference type="Gene3D" id="2.40.320.10">
    <property type="entry name" value="Hypothetical Protein Pfu-838710-001"/>
    <property type="match status" value="1"/>
</dbReference>
<dbReference type="CDD" id="cd07756">
    <property type="entry name" value="CYTH-like_Pase_CHAD"/>
    <property type="match status" value="1"/>
</dbReference>
<dbReference type="EMBL" id="SIUB01000001">
    <property type="protein sequence ID" value="TBN55285.1"/>
    <property type="molecule type" value="Genomic_DNA"/>
</dbReference>
<organism evidence="3 4">
    <name type="scientific">Hansschlegelia quercus</name>
    <dbReference type="NCBI Taxonomy" id="2528245"/>
    <lineage>
        <taxon>Bacteria</taxon>
        <taxon>Pseudomonadati</taxon>
        <taxon>Pseudomonadota</taxon>
        <taxon>Alphaproteobacteria</taxon>
        <taxon>Hyphomicrobiales</taxon>
        <taxon>Methylopilaceae</taxon>
        <taxon>Hansschlegelia</taxon>
    </lineage>
</organism>
<dbReference type="Pfam" id="PF01928">
    <property type="entry name" value="CYTH"/>
    <property type="match status" value="1"/>
</dbReference>
<evidence type="ECO:0000313" key="4">
    <source>
        <dbReference type="Proteomes" id="UP000291613"/>
    </source>
</evidence>
<dbReference type="OrthoDB" id="9777271at2"/>
<dbReference type="InterPro" id="IPR033469">
    <property type="entry name" value="CYTH-like_dom_sf"/>
</dbReference>
<dbReference type="InterPro" id="IPR038186">
    <property type="entry name" value="CHAD_dom_sf"/>
</dbReference>
<dbReference type="Proteomes" id="UP000291613">
    <property type="component" value="Unassembled WGS sequence"/>
</dbReference>
<reference evidence="3 4" key="1">
    <citation type="submission" date="2019-02" db="EMBL/GenBank/DDBJ databases">
        <title>Hansschlegelia quercus sp. nov., a novel methylotrophic bacterium from buds of oak (Quercus robur L.).</title>
        <authorList>
            <person name="Agafonova N.V."/>
            <person name="Kaparullina E.N."/>
            <person name="Grouzdev D.S."/>
            <person name="Doronina N.V."/>
        </authorList>
    </citation>
    <scope>NUCLEOTIDE SEQUENCE [LARGE SCALE GENOMIC DNA]</scope>
    <source>
        <strain evidence="3 4">Dub</strain>
    </source>
</reference>
<accession>A0A4Q9GPX3</accession>
<dbReference type="RefSeq" id="WP_131001536.1">
    <property type="nucleotide sequence ID" value="NZ_JBHSZR010000002.1"/>
</dbReference>
<dbReference type="PROSITE" id="PS51707">
    <property type="entry name" value="CYTH"/>
    <property type="match status" value="1"/>
</dbReference>
<dbReference type="InterPro" id="IPR023577">
    <property type="entry name" value="CYTH_domain"/>
</dbReference>
<dbReference type="Pfam" id="PF05235">
    <property type="entry name" value="CHAD"/>
    <property type="match status" value="1"/>
</dbReference>
<evidence type="ECO:0000313" key="3">
    <source>
        <dbReference type="EMBL" id="TBN55285.1"/>
    </source>
</evidence>
<dbReference type="InterPro" id="IPR007899">
    <property type="entry name" value="CHAD_dom"/>
</dbReference>
<dbReference type="SMART" id="SM00880">
    <property type="entry name" value="CHAD"/>
    <property type="match status" value="1"/>
</dbReference>
<dbReference type="PANTHER" id="PTHR39569">
    <property type="entry name" value="INORGANIC TRIPHOSPHATASE"/>
    <property type="match status" value="1"/>
</dbReference>
<dbReference type="AlphaFoldDB" id="A0A4Q9GPX3"/>
<dbReference type="PANTHER" id="PTHR39569:SF1">
    <property type="entry name" value="INORGANIC TRIPHOSPHATASE"/>
    <property type="match status" value="1"/>
</dbReference>